<dbReference type="InterPro" id="IPR009830">
    <property type="entry name" value="LppX/LprAFG"/>
</dbReference>
<evidence type="ECO:0000313" key="7">
    <source>
        <dbReference type="Proteomes" id="UP000294739"/>
    </source>
</evidence>
<feature type="region of interest" description="Disordered" evidence="4">
    <location>
        <begin position="212"/>
        <end position="237"/>
    </location>
</feature>
<evidence type="ECO:0000256" key="3">
    <source>
        <dbReference type="ARBA" id="ARBA00022475"/>
    </source>
</evidence>
<dbReference type="Proteomes" id="UP000294739">
    <property type="component" value="Unassembled WGS sequence"/>
</dbReference>
<dbReference type="InParanoid" id="A0A4R5CIL2"/>
<name>A0A4R5CIL2_9ACTN</name>
<organism evidence="6 7">
    <name type="scientific">Jiangella asiatica</name>
    <dbReference type="NCBI Taxonomy" id="2530372"/>
    <lineage>
        <taxon>Bacteria</taxon>
        <taxon>Bacillati</taxon>
        <taxon>Actinomycetota</taxon>
        <taxon>Actinomycetes</taxon>
        <taxon>Jiangellales</taxon>
        <taxon>Jiangellaceae</taxon>
        <taxon>Jiangella</taxon>
    </lineage>
</organism>
<dbReference type="RefSeq" id="WP_131900282.1">
    <property type="nucleotide sequence ID" value="NZ_SMKZ01000055.1"/>
</dbReference>
<dbReference type="InterPro" id="IPR029046">
    <property type="entry name" value="LolA/LolB/LppX"/>
</dbReference>
<feature type="chain" id="PRO_5020992305" evidence="5">
    <location>
        <begin position="23"/>
        <end position="237"/>
    </location>
</feature>
<proteinExistence type="inferred from homology"/>
<keyword evidence="7" id="KW-1185">Reference proteome</keyword>
<feature type="signal peptide" evidence="5">
    <location>
        <begin position="1"/>
        <end position="22"/>
    </location>
</feature>
<keyword evidence="3" id="KW-1003">Cell membrane</keyword>
<evidence type="ECO:0000256" key="5">
    <source>
        <dbReference type="SAM" id="SignalP"/>
    </source>
</evidence>
<sequence length="237" mass="24384">MRVTARRIAAALLATATTLALAGCSGDDDGDGGGDDPQAQLDTAADLLNEASSVRFTVEGEDLPDDGTVVLGAEGVAVPPASFEGDIRIRAGALPATVAVVSVDGQLWAQLPLTNGFAEVDAEELGFGDPGLLIDPDEGVSQLLTSGSEVTAGDQVRIDGEVYDQVESVLPGELVGRILAIADPTAEVQAVWALDSDSGHLRQATLTGPFYEGGDEQSYSVQLDDYDEPAEISAPDS</sequence>
<comment type="subcellular location">
    <subcellularLocation>
        <location evidence="1">Cell envelope</location>
    </subcellularLocation>
</comment>
<dbReference type="CDD" id="cd16334">
    <property type="entry name" value="LppX-like"/>
    <property type="match status" value="1"/>
</dbReference>
<dbReference type="EMBL" id="SMKZ01000055">
    <property type="protein sequence ID" value="TDE00089.1"/>
    <property type="molecule type" value="Genomic_DNA"/>
</dbReference>
<evidence type="ECO:0000256" key="2">
    <source>
        <dbReference type="ARBA" id="ARBA00009194"/>
    </source>
</evidence>
<accession>A0A4R5CIL2</accession>
<keyword evidence="6" id="KW-0449">Lipoprotein</keyword>
<dbReference type="SUPFAM" id="SSF89392">
    <property type="entry name" value="Prokaryotic lipoproteins and lipoprotein localization factors"/>
    <property type="match status" value="1"/>
</dbReference>
<comment type="similarity">
    <text evidence="2">Belongs to the LppX/LprAFG lipoprotein family.</text>
</comment>
<protein>
    <submittedName>
        <fullName evidence="6">LppX_LprAFG lipoprotein</fullName>
    </submittedName>
</protein>
<keyword evidence="5" id="KW-0732">Signal</keyword>
<comment type="caution">
    <text evidence="6">The sequence shown here is derived from an EMBL/GenBank/DDBJ whole genome shotgun (WGS) entry which is preliminary data.</text>
</comment>
<dbReference type="OrthoDB" id="5143207at2"/>
<dbReference type="AlphaFoldDB" id="A0A4R5CIL2"/>
<dbReference type="GO" id="GO:0030313">
    <property type="term" value="C:cell envelope"/>
    <property type="evidence" value="ECO:0007669"/>
    <property type="project" value="UniProtKB-SubCell"/>
</dbReference>
<evidence type="ECO:0000256" key="4">
    <source>
        <dbReference type="SAM" id="MobiDB-lite"/>
    </source>
</evidence>
<dbReference type="PROSITE" id="PS51257">
    <property type="entry name" value="PROKAR_LIPOPROTEIN"/>
    <property type="match status" value="1"/>
</dbReference>
<reference evidence="6 7" key="1">
    <citation type="submission" date="2019-03" db="EMBL/GenBank/DDBJ databases">
        <title>Draft genome sequences of novel Actinobacteria.</title>
        <authorList>
            <person name="Sahin N."/>
            <person name="Ay H."/>
            <person name="Saygin H."/>
        </authorList>
    </citation>
    <scope>NUCLEOTIDE SEQUENCE [LARGE SCALE GENOMIC DNA]</scope>
    <source>
        <strain evidence="6 7">5K138</strain>
    </source>
</reference>
<evidence type="ECO:0000256" key="1">
    <source>
        <dbReference type="ARBA" id="ARBA00004196"/>
    </source>
</evidence>
<gene>
    <name evidence="6" type="ORF">E1269_26585</name>
</gene>
<evidence type="ECO:0000313" key="6">
    <source>
        <dbReference type="EMBL" id="TDE00089.1"/>
    </source>
</evidence>
<dbReference type="Pfam" id="PF07161">
    <property type="entry name" value="LppX_LprAFG"/>
    <property type="match status" value="1"/>
</dbReference>
<dbReference type="Gene3D" id="2.50.20.20">
    <property type="match status" value="1"/>
</dbReference>
<keyword evidence="3" id="KW-0472">Membrane</keyword>